<accession>H0EZB1</accession>
<dbReference type="Proteomes" id="UP000005446">
    <property type="component" value="Unassembled WGS sequence"/>
</dbReference>
<dbReference type="AlphaFoldDB" id="H0EZB1"/>
<evidence type="ECO:0000313" key="2">
    <source>
        <dbReference type="Proteomes" id="UP000005446"/>
    </source>
</evidence>
<sequence length="223" mass="25299">MSQIAFKEINNFLMALTKPPSPASRKHWLSPRKYTIHDTTQGEPLRTGEFEWYPRSKTEIMINIKGFPEGNSIEVLGVPLGAVGTGQRHYSDEEHQRRLADSWFDYFTVMPGVNFTWGSEIPWRRLQGRASLILPAGSGMKYFVGYSGVPADGYLIYVKGLRCLMDEDCVPQEGEVIHPERWYLDAPEREIVRGTNSIIKKKVRFTGDLESGADATPKRDACQ</sequence>
<dbReference type="OrthoDB" id="10268436at2759"/>
<dbReference type="EMBL" id="AGUE01000276">
    <property type="protein sequence ID" value="EHK96139.1"/>
    <property type="molecule type" value="Genomic_DNA"/>
</dbReference>
<reference evidence="1 2" key="1">
    <citation type="journal article" date="2012" name="Eukaryot. Cell">
        <title>Genome sequence of the fungus Glarea lozoyensis: the first genome sequence of a species from the Helotiaceae family.</title>
        <authorList>
            <person name="Youssar L."/>
            <person name="Gruening B.A."/>
            <person name="Erxleben A."/>
            <person name="Guenther S."/>
            <person name="Huettel W."/>
        </authorList>
    </citation>
    <scope>NUCLEOTIDE SEQUENCE [LARGE SCALE GENOMIC DNA]</scope>
    <source>
        <strain evidence="2">ATCC 74030 / MF5533</strain>
    </source>
</reference>
<keyword evidence="2" id="KW-1185">Reference proteome</keyword>
<dbReference type="InParanoid" id="H0EZB1"/>
<comment type="caution">
    <text evidence="1">The sequence shown here is derived from an EMBL/GenBank/DDBJ whole genome shotgun (WGS) entry which is preliminary data.</text>
</comment>
<evidence type="ECO:0000313" key="1">
    <source>
        <dbReference type="EMBL" id="EHK96139.1"/>
    </source>
</evidence>
<protein>
    <submittedName>
        <fullName evidence="1">Uncharacterized protein</fullName>
    </submittedName>
</protein>
<proteinExistence type="predicted"/>
<dbReference type="HOGENOM" id="CLU_1240244_0_0_1"/>
<organism evidence="1 2">
    <name type="scientific">Glarea lozoyensis (strain ATCC 74030 / MF5533)</name>
    <dbReference type="NCBI Taxonomy" id="1104152"/>
    <lineage>
        <taxon>Eukaryota</taxon>
        <taxon>Fungi</taxon>
        <taxon>Dikarya</taxon>
        <taxon>Ascomycota</taxon>
        <taxon>Pezizomycotina</taxon>
        <taxon>Leotiomycetes</taxon>
        <taxon>Helotiales</taxon>
        <taxon>Helotiaceae</taxon>
        <taxon>Glarea</taxon>
    </lineage>
</organism>
<gene>
    <name evidence="1" type="ORF">M7I_8174</name>
</gene>
<name>H0EZB1_GLAL7</name>